<keyword evidence="1" id="KW-0812">Transmembrane</keyword>
<feature type="transmembrane region" description="Helical" evidence="1">
    <location>
        <begin position="73"/>
        <end position="92"/>
    </location>
</feature>
<proteinExistence type="predicted"/>
<evidence type="ECO:0000313" key="2">
    <source>
        <dbReference type="EMBL" id="CAG6748478.1"/>
    </source>
</evidence>
<organism evidence="2">
    <name type="scientific">Cacopsylla melanoneura</name>
    <dbReference type="NCBI Taxonomy" id="428564"/>
    <lineage>
        <taxon>Eukaryota</taxon>
        <taxon>Metazoa</taxon>
        <taxon>Ecdysozoa</taxon>
        <taxon>Arthropoda</taxon>
        <taxon>Hexapoda</taxon>
        <taxon>Insecta</taxon>
        <taxon>Pterygota</taxon>
        <taxon>Neoptera</taxon>
        <taxon>Paraneoptera</taxon>
        <taxon>Hemiptera</taxon>
        <taxon>Sternorrhyncha</taxon>
        <taxon>Psylloidea</taxon>
        <taxon>Psyllidae</taxon>
        <taxon>Psyllinae</taxon>
        <taxon>Cacopsylla</taxon>
    </lineage>
</organism>
<feature type="transmembrane region" description="Helical" evidence="1">
    <location>
        <begin position="47"/>
        <end position="66"/>
    </location>
</feature>
<dbReference type="EMBL" id="HBUF01519283">
    <property type="protein sequence ID" value="CAG6748479.1"/>
    <property type="molecule type" value="Transcribed_RNA"/>
</dbReference>
<keyword evidence="1" id="KW-0472">Membrane</keyword>
<reference evidence="2" key="1">
    <citation type="submission" date="2021-05" db="EMBL/GenBank/DDBJ databases">
        <authorList>
            <person name="Alioto T."/>
            <person name="Alioto T."/>
            <person name="Gomez Garrido J."/>
        </authorList>
    </citation>
    <scope>NUCLEOTIDE SEQUENCE</scope>
</reference>
<sequence length="113" mass="13353">MNNQITIIFHYTRICQSNYGLCLFICYIICQSNYGLCLLYYLAIKLWFMSIILFSNQIMDYVYYIICQSNYGLCLLYYLPIKLWIISIILFANPKSQSQVKIFVHKIMGVSPT</sequence>
<evidence type="ECO:0008006" key="3">
    <source>
        <dbReference type="Google" id="ProtNLM"/>
    </source>
</evidence>
<name>A0A8D8ZIK5_9HEMI</name>
<dbReference type="AlphaFoldDB" id="A0A8D8ZIK5"/>
<dbReference type="EMBL" id="HBUF01519282">
    <property type="protein sequence ID" value="CAG6748478.1"/>
    <property type="molecule type" value="Transcribed_RNA"/>
</dbReference>
<evidence type="ECO:0000256" key="1">
    <source>
        <dbReference type="SAM" id="Phobius"/>
    </source>
</evidence>
<accession>A0A8D8ZIK5</accession>
<protein>
    <recommendedName>
        <fullName evidence="3">Transmembrane protein</fullName>
    </recommendedName>
</protein>
<feature type="transmembrane region" description="Helical" evidence="1">
    <location>
        <begin position="21"/>
        <end position="41"/>
    </location>
</feature>
<keyword evidence="1" id="KW-1133">Transmembrane helix</keyword>